<name>A0A0C9WJN5_9AGAR</name>
<proteinExistence type="predicted"/>
<dbReference type="AlphaFoldDB" id="A0A0C9WJN5"/>
<evidence type="ECO:0000313" key="2">
    <source>
        <dbReference type="Proteomes" id="UP000054477"/>
    </source>
</evidence>
<accession>A0A0C9WJN5</accession>
<dbReference type="InterPro" id="IPR036322">
    <property type="entry name" value="WD40_repeat_dom_sf"/>
</dbReference>
<dbReference type="EMBL" id="KN838771">
    <property type="protein sequence ID" value="KIJ95004.1"/>
    <property type="molecule type" value="Genomic_DNA"/>
</dbReference>
<dbReference type="Proteomes" id="UP000054477">
    <property type="component" value="Unassembled WGS sequence"/>
</dbReference>
<organism evidence="1 2">
    <name type="scientific">Laccaria amethystina LaAM-08-1</name>
    <dbReference type="NCBI Taxonomy" id="1095629"/>
    <lineage>
        <taxon>Eukaryota</taxon>
        <taxon>Fungi</taxon>
        <taxon>Dikarya</taxon>
        <taxon>Basidiomycota</taxon>
        <taxon>Agaricomycotina</taxon>
        <taxon>Agaricomycetes</taxon>
        <taxon>Agaricomycetidae</taxon>
        <taxon>Agaricales</taxon>
        <taxon>Agaricineae</taxon>
        <taxon>Hydnangiaceae</taxon>
        <taxon>Laccaria</taxon>
    </lineage>
</organism>
<dbReference type="HOGENOM" id="CLU_1981944_0_0_1"/>
<dbReference type="SUPFAM" id="SSF50978">
    <property type="entry name" value="WD40 repeat-like"/>
    <property type="match status" value="1"/>
</dbReference>
<dbReference type="Gene3D" id="2.130.10.10">
    <property type="entry name" value="YVTN repeat-like/Quinoprotein amine dehydrogenase"/>
    <property type="match status" value="1"/>
</dbReference>
<dbReference type="OrthoDB" id="2910694at2759"/>
<keyword evidence="2" id="KW-1185">Reference proteome</keyword>
<evidence type="ECO:0000313" key="1">
    <source>
        <dbReference type="EMBL" id="KIJ95004.1"/>
    </source>
</evidence>
<protein>
    <submittedName>
        <fullName evidence="1">Uncharacterized protein</fullName>
    </submittedName>
</protein>
<sequence>MAADNQLLIVTNLINRINIYSLPSGQPLQSFTHPICLNVPLLISFALQGSLIVVGGDNGSAQVYNSCLGLLTVLPHGQVGTLVQIVVTHSSSDGCLIITGSSELNGVAIKVWEPAKVKVL</sequence>
<dbReference type="InterPro" id="IPR015943">
    <property type="entry name" value="WD40/YVTN_repeat-like_dom_sf"/>
</dbReference>
<reference evidence="1 2" key="1">
    <citation type="submission" date="2014-04" db="EMBL/GenBank/DDBJ databases">
        <authorList>
            <consortium name="DOE Joint Genome Institute"/>
            <person name="Kuo A."/>
            <person name="Kohler A."/>
            <person name="Nagy L.G."/>
            <person name="Floudas D."/>
            <person name="Copeland A."/>
            <person name="Barry K.W."/>
            <person name="Cichocki N."/>
            <person name="Veneault-Fourrey C."/>
            <person name="LaButti K."/>
            <person name="Lindquist E.A."/>
            <person name="Lipzen A."/>
            <person name="Lundell T."/>
            <person name="Morin E."/>
            <person name="Murat C."/>
            <person name="Sun H."/>
            <person name="Tunlid A."/>
            <person name="Henrissat B."/>
            <person name="Grigoriev I.V."/>
            <person name="Hibbett D.S."/>
            <person name="Martin F."/>
            <person name="Nordberg H.P."/>
            <person name="Cantor M.N."/>
            <person name="Hua S.X."/>
        </authorList>
    </citation>
    <scope>NUCLEOTIDE SEQUENCE [LARGE SCALE GENOMIC DNA]</scope>
    <source>
        <strain evidence="1 2">LaAM-08-1</strain>
    </source>
</reference>
<gene>
    <name evidence="1" type="ORF">K443DRAFT_109531</name>
</gene>
<reference evidence="2" key="2">
    <citation type="submission" date="2015-01" db="EMBL/GenBank/DDBJ databases">
        <title>Evolutionary Origins and Diversification of the Mycorrhizal Mutualists.</title>
        <authorList>
            <consortium name="DOE Joint Genome Institute"/>
            <consortium name="Mycorrhizal Genomics Consortium"/>
            <person name="Kohler A."/>
            <person name="Kuo A."/>
            <person name="Nagy L.G."/>
            <person name="Floudas D."/>
            <person name="Copeland A."/>
            <person name="Barry K.W."/>
            <person name="Cichocki N."/>
            <person name="Veneault-Fourrey C."/>
            <person name="LaButti K."/>
            <person name="Lindquist E.A."/>
            <person name="Lipzen A."/>
            <person name="Lundell T."/>
            <person name="Morin E."/>
            <person name="Murat C."/>
            <person name="Riley R."/>
            <person name="Ohm R."/>
            <person name="Sun H."/>
            <person name="Tunlid A."/>
            <person name="Henrissat B."/>
            <person name="Grigoriev I.V."/>
            <person name="Hibbett D.S."/>
            <person name="Martin F."/>
        </authorList>
    </citation>
    <scope>NUCLEOTIDE SEQUENCE [LARGE SCALE GENOMIC DNA]</scope>
    <source>
        <strain evidence="2">LaAM-08-1</strain>
    </source>
</reference>